<keyword evidence="1" id="KW-0175">Coiled coil</keyword>
<dbReference type="EMBL" id="MU006348">
    <property type="protein sequence ID" value="KAF2845351.1"/>
    <property type="molecule type" value="Genomic_DNA"/>
</dbReference>
<reference evidence="3" key="1">
    <citation type="submission" date="2020-01" db="EMBL/GenBank/DDBJ databases">
        <authorList>
            <consortium name="DOE Joint Genome Institute"/>
            <person name="Haridas S."/>
            <person name="Albert R."/>
            <person name="Binder M."/>
            <person name="Bloem J."/>
            <person name="Labutti K."/>
            <person name="Salamov A."/>
            <person name="Andreopoulos B."/>
            <person name="Baker S.E."/>
            <person name="Barry K."/>
            <person name="Bills G."/>
            <person name="Bluhm B.H."/>
            <person name="Cannon C."/>
            <person name="Castanera R."/>
            <person name="Culley D.E."/>
            <person name="Daum C."/>
            <person name="Ezra D."/>
            <person name="Gonzalez J.B."/>
            <person name="Henrissat B."/>
            <person name="Kuo A."/>
            <person name="Liang C."/>
            <person name="Lipzen A."/>
            <person name="Lutzoni F."/>
            <person name="Magnuson J."/>
            <person name="Mondo S."/>
            <person name="Nolan M."/>
            <person name="Ohm R."/>
            <person name="Pangilinan J."/>
            <person name="Park H.-J."/>
            <person name="Ramirez L."/>
            <person name="Alfaro M."/>
            <person name="Sun H."/>
            <person name="Tritt A."/>
            <person name="Yoshinaga Y."/>
            <person name="Zwiers L.-H."/>
            <person name="Turgeon B.G."/>
            <person name="Goodwin S.B."/>
            <person name="Spatafora J.W."/>
            <person name="Crous P.W."/>
            <person name="Grigoriev I.V."/>
        </authorList>
    </citation>
    <scope>NUCLEOTIDE SEQUENCE</scope>
    <source>
        <strain evidence="3">IPT5</strain>
    </source>
</reference>
<feature type="compositionally biased region" description="Polar residues" evidence="2">
    <location>
        <begin position="634"/>
        <end position="650"/>
    </location>
</feature>
<dbReference type="OrthoDB" id="3789140at2759"/>
<feature type="compositionally biased region" description="Basic and acidic residues" evidence="2">
    <location>
        <begin position="684"/>
        <end position="700"/>
    </location>
</feature>
<name>A0A6A7AQ41_9PLEO</name>
<feature type="compositionally biased region" description="Polar residues" evidence="2">
    <location>
        <begin position="550"/>
        <end position="566"/>
    </location>
</feature>
<feature type="compositionally biased region" description="Basic and acidic residues" evidence="2">
    <location>
        <begin position="1"/>
        <end position="12"/>
    </location>
</feature>
<feature type="coiled-coil region" evidence="1">
    <location>
        <begin position="164"/>
        <end position="202"/>
    </location>
</feature>
<gene>
    <name evidence="3" type="ORF">T440DRAFT_483434</name>
</gene>
<evidence type="ECO:0000256" key="2">
    <source>
        <dbReference type="SAM" id="MobiDB-lite"/>
    </source>
</evidence>
<feature type="region of interest" description="Disordered" evidence="2">
    <location>
        <begin position="634"/>
        <end position="720"/>
    </location>
</feature>
<evidence type="ECO:0000313" key="4">
    <source>
        <dbReference type="Proteomes" id="UP000799423"/>
    </source>
</evidence>
<feature type="compositionally biased region" description="Polar residues" evidence="2">
    <location>
        <begin position="508"/>
        <end position="528"/>
    </location>
</feature>
<proteinExistence type="predicted"/>
<accession>A0A6A7AQ41</accession>
<feature type="region of interest" description="Disordered" evidence="2">
    <location>
        <begin position="508"/>
        <end position="566"/>
    </location>
</feature>
<organism evidence="3 4">
    <name type="scientific">Plenodomus tracheiphilus IPT5</name>
    <dbReference type="NCBI Taxonomy" id="1408161"/>
    <lineage>
        <taxon>Eukaryota</taxon>
        <taxon>Fungi</taxon>
        <taxon>Dikarya</taxon>
        <taxon>Ascomycota</taxon>
        <taxon>Pezizomycotina</taxon>
        <taxon>Dothideomycetes</taxon>
        <taxon>Pleosporomycetidae</taxon>
        <taxon>Pleosporales</taxon>
        <taxon>Pleosporineae</taxon>
        <taxon>Leptosphaeriaceae</taxon>
        <taxon>Plenodomus</taxon>
    </lineage>
</organism>
<dbReference type="AlphaFoldDB" id="A0A6A7AQ41"/>
<evidence type="ECO:0000256" key="1">
    <source>
        <dbReference type="SAM" id="Coils"/>
    </source>
</evidence>
<evidence type="ECO:0000313" key="3">
    <source>
        <dbReference type="EMBL" id="KAF2845351.1"/>
    </source>
</evidence>
<dbReference type="Proteomes" id="UP000799423">
    <property type="component" value="Unassembled WGS sequence"/>
</dbReference>
<protein>
    <submittedName>
        <fullName evidence="3">Uncharacterized protein</fullName>
    </submittedName>
</protein>
<feature type="region of interest" description="Disordered" evidence="2">
    <location>
        <begin position="1"/>
        <end position="26"/>
    </location>
</feature>
<keyword evidence="4" id="KW-1185">Reference proteome</keyword>
<feature type="region of interest" description="Disordered" evidence="2">
    <location>
        <begin position="480"/>
        <end position="499"/>
    </location>
</feature>
<sequence>MFQRDLGRKAEDATPAVEPEHQSQALSAIETPQVPMRYDPTTLYSTLQSKTTIVEHPNSALGLAPRPVVYHHDAPGTAADPKDREILRLQRTLTEAKTADRARESQLRVAKEGLKNAREALNETFAEYTGLREELKTVKQVLGRDHQAVIYRKDIELFALRKINEQREKNLTQRDVQLEEMERQHQEIVEVKEEQLRLLQDRLAVMEFSGGQSQDKEDGDHALEVRLLKVKKGRKSLEVEDDKDAIILQLQEDLAVARRSAEAVVNQQAELQRAWDITKKIQTALKDERGRHTQTREQLEDMRVMFSADGNLEHGLADTTGRLPTIDEDEHDRIELEAMFDAAQKDNSDLNIKVSMLEKRLHDANMRLFSAAQEAEVLRGQARFEQARKHELEDARSGMVHQVRLQRIEDELKKSQEIVVARDDEIRRQRQSIAEIDRYVGRLRREIDAAIRFHAEDQDEIESLKQTISELESTKKQLIGGHEEQTLHRIHPRVTAAEPNTARCSGATLIQESSPQLTRSEDAPTTSPVEALRPMLAASEQRQRGRSHSHSTTNRPSALGNMVSSNDELDINQREAQTARRTSLGLRNMLKRIARKDNEESEIDPDQAAKAKQFDRPRMRNAFMSMTTNAISRPATTAATPSILPNSTESVSRKPIPDTATVPERMRPSSLRRTSMRYYAPSTAKDDERPQTVASKDVKASKHRSWGANVQTKLKRRSLY</sequence>